<reference evidence="2" key="1">
    <citation type="journal article" date="2019" name="Int. J. Syst. Evol. Microbiol.">
        <title>The Global Catalogue of Microorganisms (GCM) 10K type strain sequencing project: providing services to taxonomists for standard genome sequencing and annotation.</title>
        <authorList>
            <consortium name="The Broad Institute Genomics Platform"/>
            <consortium name="The Broad Institute Genome Sequencing Center for Infectious Disease"/>
            <person name="Wu L."/>
            <person name="Ma J."/>
        </authorList>
    </citation>
    <scope>NUCLEOTIDE SEQUENCE [LARGE SCALE GENOMIC DNA]</scope>
    <source>
        <strain evidence="2">XZYJT-10</strain>
    </source>
</reference>
<accession>A0ABW2I5G0</accession>
<proteinExistence type="predicted"/>
<dbReference type="Gene3D" id="1.10.1660.10">
    <property type="match status" value="1"/>
</dbReference>
<dbReference type="RefSeq" id="WP_378978150.1">
    <property type="nucleotide sequence ID" value="NZ_JBHTBJ010000079.1"/>
</dbReference>
<dbReference type="EMBL" id="JBHTBJ010000079">
    <property type="protein sequence ID" value="MFC7280144.1"/>
    <property type="molecule type" value="Genomic_DNA"/>
</dbReference>
<organism evidence="1 2">
    <name type="scientific">Paractinoplanes rhizophilus</name>
    <dbReference type="NCBI Taxonomy" id="1416877"/>
    <lineage>
        <taxon>Bacteria</taxon>
        <taxon>Bacillati</taxon>
        <taxon>Actinomycetota</taxon>
        <taxon>Actinomycetes</taxon>
        <taxon>Micromonosporales</taxon>
        <taxon>Micromonosporaceae</taxon>
        <taxon>Paractinoplanes</taxon>
    </lineage>
</organism>
<evidence type="ECO:0000313" key="1">
    <source>
        <dbReference type="EMBL" id="MFC7280144.1"/>
    </source>
</evidence>
<protein>
    <submittedName>
        <fullName evidence="1">Chaperone modulator CbpM</fullName>
    </submittedName>
</protein>
<keyword evidence="2" id="KW-1185">Reference proteome</keyword>
<dbReference type="Proteomes" id="UP001596548">
    <property type="component" value="Unassembled WGS sequence"/>
</dbReference>
<name>A0ABW2I5G0_9ACTN</name>
<evidence type="ECO:0000313" key="2">
    <source>
        <dbReference type="Proteomes" id="UP001596548"/>
    </source>
</evidence>
<comment type="caution">
    <text evidence="1">The sequence shown here is derived from an EMBL/GenBank/DDBJ whole genome shotgun (WGS) entry which is preliminary data.</text>
</comment>
<gene>
    <name evidence="1" type="ORF">ACFQS1_39820</name>
</gene>
<dbReference type="Pfam" id="PF13591">
    <property type="entry name" value="MerR_2"/>
    <property type="match status" value="1"/>
</dbReference>
<sequence length="105" mass="11273">MTRYLLARQAPVSALTVTQFAAATGLDAYEVTRLVALGLLDAVRGPAGPLLPATQLARAARITRLRAGLGLNYTALGVVLELLERIEHLEAALRAERSGRNGPWR</sequence>